<feature type="domain" description="HTH tetR-type" evidence="6">
    <location>
        <begin position="19"/>
        <end position="79"/>
    </location>
</feature>
<dbReference type="InterPro" id="IPR023772">
    <property type="entry name" value="DNA-bd_HTH_TetR-type_CS"/>
</dbReference>
<dbReference type="Proteomes" id="UP001595420">
    <property type="component" value="Unassembled WGS sequence"/>
</dbReference>
<keyword evidence="3 5" id="KW-0238">DNA-binding</keyword>
<sequence>MRKPARWADAVPDRESQFAQKRRALVREAARAFGRRGFHNTSLDEVAEALGVTKPALYRYVRTKHEILYEAKIIAFDAGAKARELAAAATQDPLERLRLYVIHYIDLLTSELGSYAVLAEPVTSLPPEYAEPIRARLRETDRRLREMVQAAMDAGGLQPGDPKLAVAFFMGAINHIARWYAPDGPMTGREIGEVFAGYILHGLCGGAGRTR</sequence>
<organism evidence="7 8">
    <name type="scientific">Falsiroseomonas tokyonensis</name>
    <dbReference type="NCBI Taxonomy" id="430521"/>
    <lineage>
        <taxon>Bacteria</taxon>
        <taxon>Pseudomonadati</taxon>
        <taxon>Pseudomonadota</taxon>
        <taxon>Alphaproteobacteria</taxon>
        <taxon>Acetobacterales</taxon>
        <taxon>Roseomonadaceae</taxon>
        <taxon>Falsiroseomonas</taxon>
    </lineage>
</organism>
<feature type="DNA-binding region" description="H-T-H motif" evidence="5">
    <location>
        <begin position="42"/>
        <end position="61"/>
    </location>
</feature>
<dbReference type="InterPro" id="IPR050109">
    <property type="entry name" value="HTH-type_TetR-like_transc_reg"/>
</dbReference>
<accession>A0ABV7C1G7</accession>
<dbReference type="PROSITE" id="PS50977">
    <property type="entry name" value="HTH_TETR_2"/>
    <property type="match status" value="1"/>
</dbReference>
<gene>
    <name evidence="7" type="ORF">ACFOD3_20265</name>
</gene>
<evidence type="ECO:0000256" key="1">
    <source>
        <dbReference type="ARBA" id="ARBA00022491"/>
    </source>
</evidence>
<reference evidence="8" key="1">
    <citation type="journal article" date="2019" name="Int. J. Syst. Evol. Microbiol.">
        <title>The Global Catalogue of Microorganisms (GCM) 10K type strain sequencing project: providing services to taxonomists for standard genome sequencing and annotation.</title>
        <authorList>
            <consortium name="The Broad Institute Genomics Platform"/>
            <consortium name="The Broad Institute Genome Sequencing Center for Infectious Disease"/>
            <person name="Wu L."/>
            <person name="Ma J."/>
        </authorList>
    </citation>
    <scope>NUCLEOTIDE SEQUENCE [LARGE SCALE GENOMIC DNA]</scope>
    <source>
        <strain evidence="8">CGMCC 1.16855</strain>
    </source>
</reference>
<dbReference type="InterPro" id="IPR041490">
    <property type="entry name" value="KstR2_TetR_C"/>
</dbReference>
<dbReference type="Pfam" id="PF17932">
    <property type="entry name" value="TetR_C_24"/>
    <property type="match status" value="1"/>
</dbReference>
<keyword evidence="8" id="KW-1185">Reference proteome</keyword>
<evidence type="ECO:0000313" key="8">
    <source>
        <dbReference type="Proteomes" id="UP001595420"/>
    </source>
</evidence>
<proteinExistence type="predicted"/>
<dbReference type="PANTHER" id="PTHR30055">
    <property type="entry name" value="HTH-TYPE TRANSCRIPTIONAL REGULATOR RUTR"/>
    <property type="match status" value="1"/>
</dbReference>
<evidence type="ECO:0000256" key="2">
    <source>
        <dbReference type="ARBA" id="ARBA00023015"/>
    </source>
</evidence>
<dbReference type="EMBL" id="JBHRSB010000006">
    <property type="protein sequence ID" value="MFC3002245.1"/>
    <property type="molecule type" value="Genomic_DNA"/>
</dbReference>
<evidence type="ECO:0000256" key="3">
    <source>
        <dbReference type="ARBA" id="ARBA00023125"/>
    </source>
</evidence>
<dbReference type="Pfam" id="PF00440">
    <property type="entry name" value="TetR_N"/>
    <property type="match status" value="1"/>
</dbReference>
<evidence type="ECO:0000256" key="5">
    <source>
        <dbReference type="PROSITE-ProRule" id="PRU00335"/>
    </source>
</evidence>
<comment type="caution">
    <text evidence="7">The sequence shown here is derived from an EMBL/GenBank/DDBJ whole genome shotgun (WGS) entry which is preliminary data.</text>
</comment>
<evidence type="ECO:0000256" key="4">
    <source>
        <dbReference type="ARBA" id="ARBA00023163"/>
    </source>
</evidence>
<keyword evidence="1" id="KW-0678">Repressor</keyword>
<dbReference type="RefSeq" id="WP_216838320.1">
    <property type="nucleotide sequence ID" value="NZ_JAFNJS010000006.1"/>
</dbReference>
<keyword evidence="4" id="KW-0804">Transcription</keyword>
<keyword evidence="2" id="KW-0805">Transcription regulation</keyword>
<name>A0ABV7C1G7_9PROT</name>
<dbReference type="InterPro" id="IPR001647">
    <property type="entry name" value="HTH_TetR"/>
</dbReference>
<evidence type="ECO:0000313" key="7">
    <source>
        <dbReference type="EMBL" id="MFC3002245.1"/>
    </source>
</evidence>
<evidence type="ECO:0000259" key="6">
    <source>
        <dbReference type="PROSITE" id="PS50977"/>
    </source>
</evidence>
<protein>
    <submittedName>
        <fullName evidence="7">TetR/AcrR family transcriptional regulator</fullName>
    </submittedName>
</protein>
<dbReference type="PANTHER" id="PTHR30055:SF175">
    <property type="entry name" value="HTH-TYPE TRANSCRIPTIONAL REPRESSOR KSTR2"/>
    <property type="match status" value="1"/>
</dbReference>
<dbReference type="PROSITE" id="PS01081">
    <property type="entry name" value="HTH_TETR_1"/>
    <property type="match status" value="1"/>
</dbReference>